<proteinExistence type="inferred from homology"/>
<dbReference type="InterPro" id="IPR036188">
    <property type="entry name" value="FAD/NAD-bd_sf"/>
</dbReference>
<dbReference type="Gene3D" id="3.50.50.60">
    <property type="entry name" value="FAD/NAD(P)-binding domain"/>
    <property type="match status" value="2"/>
</dbReference>
<dbReference type="GO" id="GO:0004497">
    <property type="term" value="F:monooxygenase activity"/>
    <property type="evidence" value="ECO:0007669"/>
    <property type="project" value="UniProtKB-KW"/>
</dbReference>
<reference evidence="5 6" key="1">
    <citation type="submission" date="2024-01" db="EMBL/GenBank/DDBJ databases">
        <title>Complete genome of Cladobotryum mycophilum ATHUM6906.</title>
        <authorList>
            <person name="Christinaki A.C."/>
            <person name="Myridakis A.I."/>
            <person name="Kouvelis V.N."/>
        </authorList>
    </citation>
    <scope>NUCLEOTIDE SEQUENCE [LARGE SCALE GENOMIC DNA]</scope>
    <source>
        <strain evidence="5 6">ATHUM6906</strain>
    </source>
</reference>
<evidence type="ECO:0000256" key="1">
    <source>
        <dbReference type="ARBA" id="ARBA00010139"/>
    </source>
</evidence>
<evidence type="ECO:0000256" key="4">
    <source>
        <dbReference type="ARBA" id="ARBA00023002"/>
    </source>
</evidence>
<name>A0ABR0SIX2_9HYPO</name>
<sequence length="612" mass="69095">MDTIPTAFVDRPLNIVVVGAGISGIQFIKDATTRLKNVNVTVYEKNSDIGGTWFENRYPGCACDVPSHAYSYSWNQNPSWSRLYAEAPEILKYLQDTVDKHDLRKYIQCNYKCTAAKWNESTSQWAVDFERTDQPSLKFTVTCDVFVYAVGRLNNWKLPDIPGLKDFRGEVVHTANWPSNIDLSGKDVAVIGNGSSALQCVAKLHREVKSVDNFVRSPTWIVPHVFSPNGESQVVYSQEAIETYKRDPKAYYDFRLKIEKQLARGFAGLWAGTAASKRFTDAARQHMAKHIKDKSYLEALTPDYSAGCRRFTPSDNYLKALNQDNVRLISSPIARANKTSLQTQNGEKRSYDVIVCATGFDPYSPRFPVVGREGSDLSKLWSTEGDYESYMAVTVAGFPNFFVSGSAYPGIERGSDYMMRVIKRLQVDNVKSVCVRNAAQAEFSEWVQQRMSEMVWSDNCSSWYKTKSGKIIVPWPGTTLHYYAATEFVRWEDYEIEHSSPGEKYASFGNGITPEGFTPTSIPWLAEGKHEISVTPEISVKQQISKQPEISVTEISVTDISVTDISVKPTRSRESRRNWRNMVRVANNATTSTKLIELTINSQFNQFNVGLR</sequence>
<dbReference type="Proteomes" id="UP001338125">
    <property type="component" value="Unassembled WGS sequence"/>
</dbReference>
<dbReference type="PANTHER" id="PTHR42877">
    <property type="entry name" value="L-ORNITHINE N(5)-MONOOXYGENASE-RELATED"/>
    <property type="match status" value="1"/>
</dbReference>
<evidence type="ECO:0000256" key="3">
    <source>
        <dbReference type="ARBA" id="ARBA00022827"/>
    </source>
</evidence>
<accession>A0ABR0SIX2</accession>
<keyword evidence="3" id="KW-0274">FAD</keyword>
<evidence type="ECO:0000256" key="2">
    <source>
        <dbReference type="ARBA" id="ARBA00022630"/>
    </source>
</evidence>
<dbReference type="SUPFAM" id="SSF51905">
    <property type="entry name" value="FAD/NAD(P)-binding domain"/>
    <property type="match status" value="3"/>
</dbReference>
<evidence type="ECO:0000313" key="6">
    <source>
        <dbReference type="Proteomes" id="UP001338125"/>
    </source>
</evidence>
<keyword evidence="6" id="KW-1185">Reference proteome</keyword>
<dbReference type="Pfam" id="PF00743">
    <property type="entry name" value="FMO-like"/>
    <property type="match status" value="1"/>
</dbReference>
<comment type="caution">
    <text evidence="5">The sequence shown here is derived from an EMBL/GenBank/DDBJ whole genome shotgun (WGS) entry which is preliminary data.</text>
</comment>
<protein>
    <submittedName>
        <fullName evidence="5">FAD-binding monooxygenase moxY</fullName>
    </submittedName>
</protein>
<gene>
    <name evidence="5" type="ORF">PT974_05493</name>
</gene>
<dbReference type="EMBL" id="JAVFKD010000012">
    <property type="protein sequence ID" value="KAK5992095.1"/>
    <property type="molecule type" value="Genomic_DNA"/>
</dbReference>
<evidence type="ECO:0000313" key="5">
    <source>
        <dbReference type="EMBL" id="KAK5992095.1"/>
    </source>
</evidence>
<dbReference type="InterPro" id="IPR051209">
    <property type="entry name" value="FAD-bind_Monooxygenase_sf"/>
</dbReference>
<dbReference type="InterPro" id="IPR020946">
    <property type="entry name" value="Flavin_mOase-like"/>
</dbReference>
<keyword evidence="2" id="KW-0285">Flavoprotein</keyword>
<comment type="similarity">
    <text evidence="1">Belongs to the FAD-binding monooxygenase family.</text>
</comment>
<dbReference type="PANTHER" id="PTHR42877:SF7">
    <property type="entry name" value="FLAVIN-BINDING MONOOXYGENASE-RELATED"/>
    <property type="match status" value="1"/>
</dbReference>
<keyword evidence="4" id="KW-0560">Oxidoreductase</keyword>
<organism evidence="5 6">
    <name type="scientific">Cladobotryum mycophilum</name>
    <dbReference type="NCBI Taxonomy" id="491253"/>
    <lineage>
        <taxon>Eukaryota</taxon>
        <taxon>Fungi</taxon>
        <taxon>Dikarya</taxon>
        <taxon>Ascomycota</taxon>
        <taxon>Pezizomycotina</taxon>
        <taxon>Sordariomycetes</taxon>
        <taxon>Hypocreomycetidae</taxon>
        <taxon>Hypocreales</taxon>
        <taxon>Hypocreaceae</taxon>
        <taxon>Cladobotryum</taxon>
    </lineage>
</organism>
<keyword evidence="5" id="KW-0503">Monooxygenase</keyword>